<feature type="transmembrane region" description="Helical" evidence="2">
    <location>
        <begin position="86"/>
        <end position="107"/>
    </location>
</feature>
<sequence length="272" mass="28927">MAVQRNKSGANPKSAGDGRGGWGARCLAAKNTSRKSASRKFSNPVRSGRTVKTAIPAKTIRSAKAGAATKRTISKKKQTMYRRRRIVVGVALVLVLALIVFCVYSLGRGVGAINTAIHHDEVYAISRDTVPTPKKTSGVKDCSAKDLSLDLSSASQSVPVGGSLEFTAKIVHDGSDSCLVDGSDAGRVLTITSGQQTVYTSALCATDSRMLLMAKGDKDIQQLKWNADSNAALTECTDEADWPRVNAGTYVARLSLKDHPKVKSDPVTFTVE</sequence>
<name>D4BMU9_BIFBR</name>
<dbReference type="EMBL" id="ACCG02000009">
    <property type="protein sequence ID" value="EFE88986.1"/>
    <property type="molecule type" value="Genomic_DNA"/>
</dbReference>
<keyword evidence="2" id="KW-1133">Transmembrane helix</keyword>
<dbReference type="RefSeq" id="WP_003828435.1">
    <property type="nucleotide sequence ID" value="NZ_AP012324.1"/>
</dbReference>
<proteinExistence type="predicted"/>
<evidence type="ECO:0000313" key="4">
    <source>
        <dbReference type="Proteomes" id="UP000003191"/>
    </source>
</evidence>
<feature type="region of interest" description="Disordered" evidence="1">
    <location>
        <begin position="29"/>
        <end position="48"/>
    </location>
</feature>
<feature type="compositionally biased region" description="Polar residues" evidence="1">
    <location>
        <begin position="1"/>
        <end position="11"/>
    </location>
</feature>
<reference evidence="3 4" key="1">
    <citation type="submission" date="2010-02" db="EMBL/GenBank/DDBJ databases">
        <authorList>
            <person name="Weinstock G."/>
            <person name="Sodergren E."/>
            <person name="Clifton S."/>
            <person name="Fulton L."/>
            <person name="Fulton B."/>
            <person name="Courtney L."/>
            <person name="Fronick C."/>
            <person name="Harrison M."/>
            <person name="Strong C."/>
            <person name="Farmer C."/>
            <person name="Delahaunty K."/>
            <person name="Markovic C."/>
            <person name="Hall O."/>
            <person name="Minx P."/>
            <person name="Tomlinson C."/>
            <person name="Mitreva M."/>
            <person name="Nelson J."/>
            <person name="Hou S."/>
            <person name="Wollam A."/>
            <person name="Pepin K.H."/>
            <person name="Johnson M."/>
            <person name="Bhonagiri V."/>
            <person name="Zhang X."/>
            <person name="Suruliraj S."/>
            <person name="Warren W."/>
            <person name="Chinwalla A."/>
            <person name="Mardis E.R."/>
            <person name="Wilson R.K."/>
        </authorList>
    </citation>
    <scope>NUCLEOTIDE SEQUENCE [LARGE SCALE GENOMIC DNA]</scope>
    <source>
        <strain evidence="3 4">DSM 20213</strain>
    </source>
</reference>
<organism evidence="3 4">
    <name type="scientific">Bifidobacterium breve DSM 20213 = JCM 1192</name>
    <dbReference type="NCBI Taxonomy" id="518634"/>
    <lineage>
        <taxon>Bacteria</taxon>
        <taxon>Bacillati</taxon>
        <taxon>Actinomycetota</taxon>
        <taxon>Actinomycetes</taxon>
        <taxon>Bifidobacteriales</taxon>
        <taxon>Bifidobacteriaceae</taxon>
        <taxon>Bifidobacterium</taxon>
    </lineage>
</organism>
<dbReference type="STRING" id="1685.RY69_1531"/>
<feature type="region of interest" description="Disordered" evidence="1">
    <location>
        <begin position="1"/>
        <end position="23"/>
    </location>
</feature>
<dbReference type="HOGENOM" id="CLU_075791_0_1_11"/>
<evidence type="ECO:0000256" key="2">
    <source>
        <dbReference type="SAM" id="Phobius"/>
    </source>
</evidence>
<evidence type="ECO:0000313" key="3">
    <source>
        <dbReference type="EMBL" id="EFE88986.1"/>
    </source>
</evidence>
<gene>
    <name evidence="3" type="ORF">BIFBRE_03396</name>
</gene>
<keyword evidence="2" id="KW-0472">Membrane</keyword>
<dbReference type="GeneID" id="29241036"/>
<protein>
    <submittedName>
        <fullName evidence="3">Uncharacterized protein</fullName>
    </submittedName>
</protein>
<keyword evidence="4" id="KW-1185">Reference proteome</keyword>
<evidence type="ECO:0000256" key="1">
    <source>
        <dbReference type="SAM" id="MobiDB-lite"/>
    </source>
</evidence>
<dbReference type="AlphaFoldDB" id="D4BMU9"/>
<dbReference type="PATRIC" id="fig|518634.7.peg.492"/>
<dbReference type="Proteomes" id="UP000003191">
    <property type="component" value="Unassembled WGS sequence"/>
</dbReference>
<accession>D4BMU9</accession>
<comment type="caution">
    <text evidence="3">The sequence shown here is derived from an EMBL/GenBank/DDBJ whole genome shotgun (WGS) entry which is preliminary data.</text>
</comment>
<keyword evidence="2" id="KW-0812">Transmembrane</keyword>